<protein>
    <submittedName>
        <fullName evidence="2">Putative nucleic acid-binding Zn ribbon protein</fullName>
    </submittedName>
</protein>
<dbReference type="AlphaFoldDB" id="A0A4R7J1M4"/>
<organism evidence="2 3">
    <name type="scientific">Naumannella halotolerans</name>
    <dbReference type="NCBI Taxonomy" id="993414"/>
    <lineage>
        <taxon>Bacteria</taxon>
        <taxon>Bacillati</taxon>
        <taxon>Actinomycetota</taxon>
        <taxon>Actinomycetes</taxon>
        <taxon>Propionibacteriales</taxon>
        <taxon>Propionibacteriaceae</taxon>
        <taxon>Naumannella</taxon>
    </lineage>
</organism>
<dbReference type="PANTHER" id="PTHR36456">
    <property type="entry name" value="UPF0232 PROTEIN SCO3875"/>
    <property type="match status" value="1"/>
</dbReference>
<reference evidence="2 3" key="1">
    <citation type="submission" date="2019-03" db="EMBL/GenBank/DDBJ databases">
        <title>Genomic Encyclopedia of Archaeal and Bacterial Type Strains, Phase II (KMG-II): from individual species to whole genera.</title>
        <authorList>
            <person name="Goeker M."/>
        </authorList>
    </citation>
    <scope>NUCLEOTIDE SEQUENCE [LARGE SCALE GENOMIC DNA]</scope>
    <source>
        <strain evidence="2 3">DSM 24323</strain>
    </source>
</reference>
<proteinExistence type="predicted"/>
<comment type="caution">
    <text evidence="2">The sequence shown here is derived from an EMBL/GenBank/DDBJ whole genome shotgun (WGS) entry which is preliminary data.</text>
</comment>
<feature type="compositionally biased region" description="Low complexity" evidence="1">
    <location>
        <begin position="37"/>
        <end position="48"/>
    </location>
</feature>
<feature type="compositionally biased region" description="Basic residues" evidence="1">
    <location>
        <begin position="72"/>
        <end position="82"/>
    </location>
</feature>
<feature type="region of interest" description="Disordered" evidence="1">
    <location>
        <begin position="1"/>
        <end position="99"/>
    </location>
</feature>
<dbReference type="EMBL" id="SOAW01000002">
    <property type="protein sequence ID" value="TDT31010.1"/>
    <property type="molecule type" value="Genomic_DNA"/>
</dbReference>
<accession>A0A4R7J1M4</accession>
<dbReference type="Pfam" id="PF05258">
    <property type="entry name" value="DciA"/>
    <property type="match status" value="1"/>
</dbReference>
<evidence type="ECO:0000313" key="2">
    <source>
        <dbReference type="EMBL" id="TDT31010.1"/>
    </source>
</evidence>
<keyword evidence="3" id="KW-1185">Reference proteome</keyword>
<gene>
    <name evidence="2" type="ORF">CLV29_2419</name>
</gene>
<dbReference type="Proteomes" id="UP000295371">
    <property type="component" value="Unassembled WGS sequence"/>
</dbReference>
<sequence>MSRPDGQRPDDDPAPSTPAADGGSPANGGSPPESVDPTTTPGELPPGLDRQAYDSTGLDLARQIAGAVNGRTVRRRPRRRSRPIGPEVSGAAPDDRDPQLLGAGLARLFESRGWSMRVNLQTLLARWPAIVGEVNAEHSRPEGFDDGVLTVRTDATVWASSLRTIAPQVVARLNSDLGEGAVTRIVVRGPDAPSWKHGRYSVRGRGVRDTYG</sequence>
<dbReference type="OrthoDB" id="5516926at2"/>
<evidence type="ECO:0000313" key="3">
    <source>
        <dbReference type="Proteomes" id="UP000295371"/>
    </source>
</evidence>
<dbReference type="InterPro" id="IPR007922">
    <property type="entry name" value="DciA-like"/>
</dbReference>
<feature type="compositionally biased region" description="Basic and acidic residues" evidence="1">
    <location>
        <begin position="1"/>
        <end position="11"/>
    </location>
</feature>
<evidence type="ECO:0000256" key="1">
    <source>
        <dbReference type="SAM" id="MobiDB-lite"/>
    </source>
</evidence>
<name>A0A4R7J1M4_9ACTN</name>
<dbReference type="PANTHER" id="PTHR36456:SF1">
    <property type="entry name" value="UPF0232 PROTEIN SCO3875"/>
    <property type="match status" value="1"/>
</dbReference>